<dbReference type="Proteomes" id="UP000580568">
    <property type="component" value="Unassembled WGS sequence"/>
</dbReference>
<dbReference type="AlphaFoldDB" id="A0A6V8SS46"/>
<organism evidence="1 2">
    <name type="scientific">Clostridium fungisolvens</name>
    <dbReference type="NCBI Taxonomy" id="1604897"/>
    <lineage>
        <taxon>Bacteria</taxon>
        <taxon>Bacillati</taxon>
        <taxon>Bacillota</taxon>
        <taxon>Clostridia</taxon>
        <taxon>Eubacteriales</taxon>
        <taxon>Clostridiaceae</taxon>
        <taxon>Clostridium</taxon>
    </lineage>
</organism>
<keyword evidence="2" id="KW-1185">Reference proteome</keyword>
<sequence length="158" mass="18762">MINYSDDRKLHLMILNKSYIEALDLQEIDKMLNVFKRHGIKKYRNNIVFQIDGYNDDPREIFEIPEIKAFFKKVFDKYPYMLYFLSNINSNDAWVLACLCNKHQTCSIVGKRNIDLKMQFDNNLLSQILNQTVAYMMQIHESSKSILKLRVRLASMLL</sequence>
<dbReference type="EMBL" id="BLZR01000001">
    <property type="protein sequence ID" value="GFP77723.1"/>
    <property type="molecule type" value="Genomic_DNA"/>
</dbReference>
<accession>A0A6V8SS46</accession>
<dbReference type="InterPro" id="IPR014946">
    <property type="entry name" value="CRR6"/>
</dbReference>
<evidence type="ECO:0000313" key="2">
    <source>
        <dbReference type="Proteomes" id="UP000580568"/>
    </source>
</evidence>
<proteinExistence type="predicted"/>
<dbReference type="Pfam" id="PF08847">
    <property type="entry name" value="Crr6"/>
    <property type="match status" value="1"/>
</dbReference>
<gene>
    <name evidence="1" type="ORF">bsdtw1_03892</name>
</gene>
<evidence type="ECO:0000313" key="1">
    <source>
        <dbReference type="EMBL" id="GFP77723.1"/>
    </source>
</evidence>
<dbReference type="RefSeq" id="WP_183279086.1">
    <property type="nucleotide sequence ID" value="NZ_BLZR01000001.1"/>
</dbReference>
<comment type="caution">
    <text evidence="1">The sequence shown here is derived from an EMBL/GenBank/DDBJ whole genome shotgun (WGS) entry which is preliminary data.</text>
</comment>
<name>A0A6V8SS46_9CLOT</name>
<reference evidence="1 2" key="1">
    <citation type="submission" date="2020-07" db="EMBL/GenBank/DDBJ databases">
        <title>A new beta-1,3-glucan-decomposing anaerobic bacterium isolated from anoxic soil subjected to biological soil disinfestation.</title>
        <authorList>
            <person name="Ueki A."/>
            <person name="Tonouchi A."/>
        </authorList>
    </citation>
    <scope>NUCLEOTIDE SEQUENCE [LARGE SCALE GENOMIC DNA]</scope>
    <source>
        <strain evidence="1 2">TW1</strain>
    </source>
</reference>
<protein>
    <submittedName>
        <fullName evidence="1">Uncharacterized protein</fullName>
    </submittedName>
</protein>